<feature type="compositionally biased region" description="Basic and acidic residues" evidence="4">
    <location>
        <begin position="66"/>
        <end position="79"/>
    </location>
</feature>
<evidence type="ECO:0000256" key="3">
    <source>
        <dbReference type="PROSITE-ProRule" id="PRU01191"/>
    </source>
</evidence>
<sequence>MSQVALEELMIKKEEELKCAMATIGLWNRGSKTLDNIIGSQQICSDNSGIGFGGKKEQKQTASTSHDTRTQGKGEQKIQRKDGLLKLPRVVDSEEFEPEALVDFGVAHYQDNSEVKTGLEETHRGWFNSGVDSLVHVDELDFMLPKDDFSSDFEELENTFSSGEIGEMATSLESEETPFQLPFGGEDQWSLSQSSNSSVTSMDVALSQPSLILPTDDMEIDNSLGLVHLVQAYGEATGEGSDRARRNYLKQESSKNFHAAFKAFYQIFPYGKFAHFAANLAILEAIPPDVEIIHIVDFDIGEGTQWSSVIEAIGCQQREIRLTSIKWTKGDSNHDHTSGWRFDETKRRLLDHASYFGLTLKVEEMELHNLESEMKNMKKRGGRREWWAFNCMVGLPHMGRVRSRRQVMEFLKVAKEVLSIQTPNCNSSTKGIMTFGDADGWEILKKASSFGSFLDGYVVHYQALLESMESTFPIQFGDARIALECLFVAPFVSSLSWIQRWHEREELCDFQKSYNGLEGWRVSKESLMEAKEMVREGVSPYGVVVEGDNNNEMILEWRGVPLVRVSFWRN</sequence>
<evidence type="ECO:0000313" key="5">
    <source>
        <dbReference type="EMBL" id="KAF5953579.1"/>
    </source>
</evidence>
<proteinExistence type="inferred from homology"/>
<dbReference type="PANTHER" id="PTHR31636">
    <property type="entry name" value="OSJNBA0084A10.13 PROTEIN-RELATED"/>
    <property type="match status" value="1"/>
</dbReference>
<keyword evidence="6" id="KW-1185">Reference proteome</keyword>
<feature type="short sequence motif" description="VHIID" evidence="3">
    <location>
        <begin position="293"/>
        <end position="297"/>
    </location>
</feature>
<evidence type="ECO:0000256" key="4">
    <source>
        <dbReference type="SAM" id="MobiDB-lite"/>
    </source>
</evidence>
<dbReference type="Pfam" id="PF03514">
    <property type="entry name" value="GRAS"/>
    <property type="match status" value="1"/>
</dbReference>
<evidence type="ECO:0008006" key="7">
    <source>
        <dbReference type="Google" id="ProtNLM"/>
    </source>
</evidence>
<name>A0A7J7HLH4_CAMSI</name>
<accession>A0A7J7HLH4</accession>
<dbReference type="PROSITE" id="PS50985">
    <property type="entry name" value="GRAS"/>
    <property type="match status" value="1"/>
</dbReference>
<reference evidence="6" key="1">
    <citation type="journal article" date="2020" name="Nat. Commun.">
        <title>Genome assembly of wild tea tree DASZ reveals pedigree and selection history of tea varieties.</title>
        <authorList>
            <person name="Zhang W."/>
            <person name="Zhang Y."/>
            <person name="Qiu H."/>
            <person name="Guo Y."/>
            <person name="Wan H."/>
            <person name="Zhang X."/>
            <person name="Scossa F."/>
            <person name="Alseekh S."/>
            <person name="Zhang Q."/>
            <person name="Wang P."/>
            <person name="Xu L."/>
            <person name="Schmidt M.H."/>
            <person name="Jia X."/>
            <person name="Li D."/>
            <person name="Zhu A."/>
            <person name="Guo F."/>
            <person name="Chen W."/>
            <person name="Ni D."/>
            <person name="Usadel B."/>
            <person name="Fernie A.R."/>
            <person name="Wen W."/>
        </authorList>
    </citation>
    <scope>NUCLEOTIDE SEQUENCE [LARGE SCALE GENOMIC DNA]</scope>
    <source>
        <strain evidence="6">cv. G240</strain>
    </source>
</reference>
<keyword evidence="1" id="KW-0805">Transcription regulation</keyword>
<reference evidence="5 6" key="2">
    <citation type="submission" date="2020-07" db="EMBL/GenBank/DDBJ databases">
        <title>Genome assembly of wild tea tree DASZ reveals pedigree and selection history of tea varieties.</title>
        <authorList>
            <person name="Zhang W."/>
        </authorList>
    </citation>
    <scope>NUCLEOTIDE SEQUENCE [LARGE SCALE GENOMIC DNA]</scope>
    <source>
        <strain evidence="6">cv. G240</strain>
        <tissue evidence="5">Leaf</tissue>
    </source>
</reference>
<dbReference type="EMBL" id="JACBKZ010000003">
    <property type="protein sequence ID" value="KAF5953579.1"/>
    <property type="molecule type" value="Genomic_DNA"/>
</dbReference>
<dbReference type="InterPro" id="IPR005202">
    <property type="entry name" value="TF_GRAS"/>
</dbReference>
<dbReference type="AlphaFoldDB" id="A0A7J7HLH4"/>
<comment type="caution">
    <text evidence="3">Lacks conserved residue(s) required for the propagation of feature annotation.</text>
</comment>
<feature type="region of interest" description="SAW" evidence="3">
    <location>
        <begin position="496"/>
        <end position="569"/>
    </location>
</feature>
<evidence type="ECO:0000256" key="2">
    <source>
        <dbReference type="ARBA" id="ARBA00023163"/>
    </source>
</evidence>
<dbReference type="Proteomes" id="UP000593564">
    <property type="component" value="Unassembled WGS sequence"/>
</dbReference>
<evidence type="ECO:0000313" key="6">
    <source>
        <dbReference type="Proteomes" id="UP000593564"/>
    </source>
</evidence>
<keyword evidence="2" id="KW-0804">Transcription</keyword>
<evidence type="ECO:0000256" key="1">
    <source>
        <dbReference type="ARBA" id="ARBA00023015"/>
    </source>
</evidence>
<comment type="caution">
    <text evidence="5">The sequence shown here is derived from an EMBL/GenBank/DDBJ whole genome shotgun (WGS) entry which is preliminary data.</text>
</comment>
<feature type="region of interest" description="Disordered" evidence="4">
    <location>
        <begin position="49"/>
        <end position="79"/>
    </location>
</feature>
<comment type="similarity">
    <text evidence="3">Belongs to the GRAS family.</text>
</comment>
<organism evidence="5 6">
    <name type="scientific">Camellia sinensis</name>
    <name type="common">Tea plant</name>
    <name type="synonym">Thea sinensis</name>
    <dbReference type="NCBI Taxonomy" id="4442"/>
    <lineage>
        <taxon>Eukaryota</taxon>
        <taxon>Viridiplantae</taxon>
        <taxon>Streptophyta</taxon>
        <taxon>Embryophyta</taxon>
        <taxon>Tracheophyta</taxon>
        <taxon>Spermatophyta</taxon>
        <taxon>Magnoliopsida</taxon>
        <taxon>eudicotyledons</taxon>
        <taxon>Gunneridae</taxon>
        <taxon>Pentapetalae</taxon>
        <taxon>asterids</taxon>
        <taxon>Ericales</taxon>
        <taxon>Theaceae</taxon>
        <taxon>Camellia</taxon>
    </lineage>
</organism>
<protein>
    <recommendedName>
        <fullName evidence="7">Nodulation-signaling pathway 2 protein</fullName>
    </recommendedName>
</protein>
<gene>
    <name evidence="5" type="ORF">HYC85_006435</name>
</gene>